<keyword evidence="3" id="KW-0862">Zinc</keyword>
<comment type="caution">
    <text evidence="6">The sequence shown here is derived from an EMBL/GenBank/DDBJ whole genome shotgun (WGS) entry which is preliminary data.</text>
</comment>
<dbReference type="InterPro" id="IPR020843">
    <property type="entry name" value="ER"/>
</dbReference>
<dbReference type="Proteomes" id="UP000298390">
    <property type="component" value="Unassembled WGS sequence"/>
</dbReference>
<dbReference type="SUPFAM" id="SSF51735">
    <property type="entry name" value="NAD(P)-binding Rossmann-fold domains"/>
    <property type="match status" value="1"/>
</dbReference>
<dbReference type="SUPFAM" id="SSF50129">
    <property type="entry name" value="GroES-like"/>
    <property type="match status" value="1"/>
</dbReference>
<protein>
    <recommendedName>
        <fullName evidence="5">MYND-type domain-containing protein</fullName>
    </recommendedName>
</protein>
<dbReference type="PANTHER" id="PTHR45348">
    <property type="entry name" value="HYPOTHETICAL OXIDOREDUCTASE (EUROFUNG)"/>
    <property type="match status" value="1"/>
</dbReference>
<dbReference type="Pfam" id="PF01753">
    <property type="entry name" value="zf-MYND"/>
    <property type="match status" value="1"/>
</dbReference>
<organism evidence="6 7">
    <name type="scientific">Rhodofomes roseus</name>
    <dbReference type="NCBI Taxonomy" id="34475"/>
    <lineage>
        <taxon>Eukaryota</taxon>
        <taxon>Fungi</taxon>
        <taxon>Dikarya</taxon>
        <taxon>Basidiomycota</taxon>
        <taxon>Agaricomycotina</taxon>
        <taxon>Agaricomycetes</taxon>
        <taxon>Polyporales</taxon>
        <taxon>Rhodofomes</taxon>
    </lineage>
</organism>
<dbReference type="Gene3D" id="3.90.180.10">
    <property type="entry name" value="Medium-chain alcohol dehydrogenases, catalytic domain"/>
    <property type="match status" value="1"/>
</dbReference>
<dbReference type="SMART" id="SM00829">
    <property type="entry name" value="PKS_ER"/>
    <property type="match status" value="1"/>
</dbReference>
<dbReference type="GO" id="GO:0016651">
    <property type="term" value="F:oxidoreductase activity, acting on NAD(P)H"/>
    <property type="evidence" value="ECO:0007669"/>
    <property type="project" value="InterPro"/>
</dbReference>
<evidence type="ECO:0000313" key="6">
    <source>
        <dbReference type="EMBL" id="TFY59317.1"/>
    </source>
</evidence>
<evidence type="ECO:0000256" key="4">
    <source>
        <dbReference type="PROSITE-ProRule" id="PRU00134"/>
    </source>
</evidence>
<dbReference type="Pfam" id="PF08240">
    <property type="entry name" value="ADH_N"/>
    <property type="match status" value="1"/>
</dbReference>
<name>A0A4Y9YCL3_9APHY</name>
<dbReference type="Gene3D" id="3.40.50.720">
    <property type="entry name" value="NAD(P)-binding Rossmann-like Domain"/>
    <property type="match status" value="1"/>
</dbReference>
<sequence>MRIQWPVIFSFLQQQNALLLNSRQGSFSVGTVAVPVPGPNEVLIRVEAVALNPIDWKIQAYGMVVKTYPAVLGSDIAGVVEQVGLNVTAFGPGDRVCVWIAWHGLWLAEAEGRITQGVLGVNEHSGFQQYSLGYDELTAQIPDWMAFEEAATMPLGLATASLGLYNAYNPHTSAGLLPPWEPTGRGRYSGKPFVALGGSSSVGHYGENSLVIQLAKLSGFSPIITTASLYNAPSLLALGATHVLDRHLAPETLRAQIGNITSEAIETIFDAVSISETQNLAYDLLAPGGSLVLVLQDIIEEKRKSADRRVVTVDGRIHYAPSRAMGVSLYAALSDLLENGEIQKAFHLRPPPRAACALCCSLQCLLLPVALCLASSSLAMSEQFYFLTHTPEQAAKWDDIARTDPERVCETLDVGFETKTTNRWGDSAQDVYPCYEATGKLAREGTAEWHRLLDVGVAEKLCDGVLQARVYVPPLPGMSEERQREAMRQVRSGHFVALDAICHAVCSVSKTPNESERKFLRTLKQRWPEMMKHLWDSPQNTLRPESSHAIERAVVAKIVARLTHADPSVMSMIDADFDMTLPLLTRYFIHATEERDTLYLLECITCLTTPIVDKDLIKHRKLHPLPKTWLSRMMGGSTPPRKIFDRCGVHLTQTMKKEEDARMIMDFIITLLQLVNDQGPEFANDLRQSASLWTNMFIFMRRAAERKIEPGDKAADARAKRAAANVIGLTANWMHSCFFQSPDQLKVFVELCIRADFFNALDATVPRVVATEGVTQQLTRIIFCLDSLLSKDPSTSPLFKGQLPRPRTFHALLIHAYIDPRTRSLRTPSEFVRTGQVRRDAKGLPAVGSNFFDESCWQMWHALEKRVKSGGVCARRVCDERATARCSKCGQAQYCGQDCQKKDWKEHKIMCGVKIHDEVPNSGGLHRVTIPGINAPPVGG</sequence>
<dbReference type="InterPro" id="IPR013154">
    <property type="entry name" value="ADH-like_N"/>
</dbReference>
<dbReference type="CDD" id="cd08249">
    <property type="entry name" value="enoyl_reductase_like"/>
    <property type="match status" value="1"/>
</dbReference>
<dbReference type="InterPro" id="IPR011032">
    <property type="entry name" value="GroES-like_sf"/>
</dbReference>
<dbReference type="Gene3D" id="6.10.140.2220">
    <property type="match status" value="1"/>
</dbReference>
<dbReference type="InterPro" id="IPR036291">
    <property type="entry name" value="NAD(P)-bd_dom_sf"/>
</dbReference>
<gene>
    <name evidence="6" type="ORF">EVJ58_g5861</name>
</gene>
<reference evidence="6 7" key="1">
    <citation type="submission" date="2019-01" db="EMBL/GenBank/DDBJ databases">
        <title>Genome sequencing of the rare red list fungi Fomitopsis rosea.</title>
        <authorList>
            <person name="Buettner E."/>
            <person name="Kellner H."/>
        </authorList>
    </citation>
    <scope>NUCLEOTIDE SEQUENCE [LARGE SCALE GENOMIC DNA]</scope>
    <source>
        <strain evidence="6 7">DSM 105464</strain>
    </source>
</reference>
<evidence type="ECO:0000256" key="1">
    <source>
        <dbReference type="ARBA" id="ARBA00022723"/>
    </source>
</evidence>
<keyword evidence="2 4" id="KW-0863">Zinc-finger</keyword>
<evidence type="ECO:0000313" key="7">
    <source>
        <dbReference type="Proteomes" id="UP000298390"/>
    </source>
</evidence>
<evidence type="ECO:0000256" key="2">
    <source>
        <dbReference type="ARBA" id="ARBA00022771"/>
    </source>
</evidence>
<dbReference type="InterPro" id="IPR002893">
    <property type="entry name" value="Znf_MYND"/>
</dbReference>
<dbReference type="STRING" id="34475.A0A4Y9YCL3"/>
<dbReference type="InterPro" id="IPR047122">
    <property type="entry name" value="Trans-enoyl_RdTase-like"/>
</dbReference>
<accession>A0A4Y9YCL3</accession>
<feature type="domain" description="MYND-type" evidence="5">
    <location>
        <begin position="875"/>
        <end position="911"/>
    </location>
</feature>
<dbReference type="InterPro" id="IPR013149">
    <property type="entry name" value="ADH-like_C"/>
</dbReference>
<dbReference type="SUPFAM" id="SSF144232">
    <property type="entry name" value="HIT/MYND zinc finger-like"/>
    <property type="match status" value="1"/>
</dbReference>
<evidence type="ECO:0000259" key="5">
    <source>
        <dbReference type="PROSITE" id="PS50865"/>
    </source>
</evidence>
<dbReference type="PROSITE" id="PS50865">
    <property type="entry name" value="ZF_MYND_2"/>
    <property type="match status" value="1"/>
</dbReference>
<keyword evidence="1" id="KW-0479">Metal-binding</keyword>
<dbReference type="AlphaFoldDB" id="A0A4Y9YCL3"/>
<dbReference type="EMBL" id="SEKV01000310">
    <property type="protein sequence ID" value="TFY59317.1"/>
    <property type="molecule type" value="Genomic_DNA"/>
</dbReference>
<evidence type="ECO:0000256" key="3">
    <source>
        <dbReference type="ARBA" id="ARBA00022833"/>
    </source>
</evidence>
<dbReference type="Pfam" id="PF00107">
    <property type="entry name" value="ADH_zinc_N"/>
    <property type="match status" value="1"/>
</dbReference>
<proteinExistence type="predicted"/>
<dbReference type="PANTHER" id="PTHR45348:SF2">
    <property type="entry name" value="ZINC-TYPE ALCOHOL DEHYDROGENASE-LIKE PROTEIN C2E1P3.01"/>
    <property type="match status" value="1"/>
</dbReference>
<dbReference type="GO" id="GO:0008270">
    <property type="term" value="F:zinc ion binding"/>
    <property type="evidence" value="ECO:0007669"/>
    <property type="project" value="UniProtKB-KW"/>
</dbReference>